<organism evidence="2 3">
    <name type="scientific">Arthrobotrys musiformis</name>
    <dbReference type="NCBI Taxonomy" id="47236"/>
    <lineage>
        <taxon>Eukaryota</taxon>
        <taxon>Fungi</taxon>
        <taxon>Dikarya</taxon>
        <taxon>Ascomycota</taxon>
        <taxon>Pezizomycotina</taxon>
        <taxon>Orbiliomycetes</taxon>
        <taxon>Orbiliales</taxon>
        <taxon>Orbiliaceae</taxon>
        <taxon>Arthrobotrys</taxon>
    </lineage>
</organism>
<name>A0AAV9W3A2_9PEZI</name>
<dbReference type="AlphaFoldDB" id="A0AAV9W3A2"/>
<reference evidence="2 3" key="1">
    <citation type="submission" date="2023-08" db="EMBL/GenBank/DDBJ databases">
        <authorList>
            <person name="Palmer J.M."/>
        </authorList>
    </citation>
    <scope>NUCLEOTIDE SEQUENCE [LARGE SCALE GENOMIC DNA]</scope>
    <source>
        <strain evidence="2 3">TWF481</strain>
    </source>
</reference>
<gene>
    <name evidence="2" type="ORF">TWF481_010315</name>
</gene>
<proteinExistence type="predicted"/>
<sequence>MQALEKLKAVQQAENRRISDQNIVMKMAAEVKASLLFQFNWAEMLMSAPVAINCMGGCFIASSSKAASAQFPDTMGGKLVVRTLRGNLVQVSNLGTTAFLTADTRMTVIHQRSTLILTTIQSLMATLSAPSFDQVAAKNASIIMEELRQAAQDSCADAKAVDDKFNTWLQYVMDFHTACVNLQSTNVGDIEKNTQAIESQKKILERQEEVTANAKKTIEKFGEVLDETKSAFVEASKAIPGGWNLVGQDLARTLSGAVPGVISAAVTVGVHNLTGGAVAAVGTAGLNYLSNREEAKVAKAAAKPVDPPMYVSWIATVMVPVGMLKTILDGSNGGIDWKPTETPTLLNVIIQTLEKNKESVGGKAPDEAALDLSADDELRRIISVCLRVAKEIDTKFKDKPTPEPAALGPTDPNVSKWKKDFNSQYESAVKLQAVAKAMPGTPTNDMPTIVANPVATSMSKEDAETSRVLLESATRCLNIKQEALNNAQARYSEANTQLAGSIKAMGEIQKSLSLLEGSNVTLEAVQKVLMNSIKLIVTMKSKISQLVHFFSALAGIVEVTSKSLVKPFIDKTALATDTLLGGFGLPDFLRTSLFQGAITIFGQFSVFADIAKMWVQLSQGEPGSTANIMHGIALAEQLGVLVDRDDDSGTTMKEKNKELDDWAKETTAVIKGFVEKTQKKISEGLESRVKEISSVAALLPAPAEMRKAITNGTALADAAIKTTQKIENPIKISLDSLDDF</sequence>
<comment type="caution">
    <text evidence="2">The sequence shown here is derived from an EMBL/GenBank/DDBJ whole genome shotgun (WGS) entry which is preliminary data.</text>
</comment>
<keyword evidence="1" id="KW-0175">Coiled coil</keyword>
<keyword evidence="3" id="KW-1185">Reference proteome</keyword>
<feature type="coiled-coil region" evidence="1">
    <location>
        <begin position="470"/>
        <end position="497"/>
    </location>
</feature>
<protein>
    <submittedName>
        <fullName evidence="2">Uncharacterized protein</fullName>
    </submittedName>
</protein>
<dbReference type="EMBL" id="JAVHJL010000007">
    <property type="protein sequence ID" value="KAK6499959.1"/>
    <property type="molecule type" value="Genomic_DNA"/>
</dbReference>
<dbReference type="PANTHER" id="PTHR33488:SF2">
    <property type="entry name" value="EARLY ENDOSOME ANTIGEN 1-LIKE"/>
    <property type="match status" value="1"/>
</dbReference>
<evidence type="ECO:0000313" key="2">
    <source>
        <dbReference type="EMBL" id="KAK6499959.1"/>
    </source>
</evidence>
<evidence type="ECO:0000313" key="3">
    <source>
        <dbReference type="Proteomes" id="UP001370758"/>
    </source>
</evidence>
<dbReference type="PANTHER" id="PTHR33488">
    <property type="entry name" value="ZGC:162509"/>
    <property type="match status" value="1"/>
</dbReference>
<accession>A0AAV9W3A2</accession>
<dbReference type="Proteomes" id="UP001370758">
    <property type="component" value="Unassembled WGS sequence"/>
</dbReference>
<evidence type="ECO:0000256" key="1">
    <source>
        <dbReference type="SAM" id="Coils"/>
    </source>
</evidence>